<sequence length="391" mass="44065">MLVVCSVDESKYWQSFKEQSSVAWVETLEEAAGKNTAHVSIPVSPEALLSFCDQYPNAKVIVVVSSMERQLATLLHSEPSNALDVIKQTVEGLLRVQTQKRQQIKLVADSSIYTGQLKKEFNANLISLQSISDENHCSRLERVVALHMIESSSSLSKLNQQLVASFSIPEDKSVFAIDASIILDQYSQTETDISHLSEENQVVTAQLQGVLEAYEKLYDKHTSLQQWNNEKKTSIKSLKNELKQAKRKLTENQNSANEIRTELAQARVLKQSSLIKLSVKIDKLLKSFGSKSSKKQEYLLDLNLLKTSDLFDADWYLKTYTDVAEAGLDPAEHYLTSGAEEGRYPSQRFNGRDYLKRYSDVAKENINPLIHYIKFGRKEGRTISSAPVAHS</sequence>
<dbReference type="RefSeq" id="WP_195811093.1">
    <property type="nucleotide sequence ID" value="NZ_CP064795.1"/>
</dbReference>
<protein>
    <submittedName>
        <fullName evidence="2">Uncharacterized protein</fullName>
    </submittedName>
</protein>
<evidence type="ECO:0000313" key="2">
    <source>
        <dbReference type="EMBL" id="QPG06014.1"/>
    </source>
</evidence>
<name>A0A7S9DY04_9ALTE</name>
<proteinExistence type="predicted"/>
<gene>
    <name evidence="2" type="ORF">IT774_01795</name>
</gene>
<evidence type="ECO:0000313" key="3">
    <source>
        <dbReference type="Proteomes" id="UP000595095"/>
    </source>
</evidence>
<keyword evidence="3" id="KW-1185">Reference proteome</keyword>
<keyword evidence="1" id="KW-0175">Coiled coil</keyword>
<organism evidence="2 3">
    <name type="scientific">Salinimonas marina</name>
    <dbReference type="NCBI Taxonomy" id="2785918"/>
    <lineage>
        <taxon>Bacteria</taxon>
        <taxon>Pseudomonadati</taxon>
        <taxon>Pseudomonadota</taxon>
        <taxon>Gammaproteobacteria</taxon>
        <taxon>Alteromonadales</taxon>
        <taxon>Alteromonadaceae</taxon>
        <taxon>Alteromonas/Salinimonas group</taxon>
        <taxon>Salinimonas</taxon>
    </lineage>
</organism>
<evidence type="ECO:0000256" key="1">
    <source>
        <dbReference type="SAM" id="Coils"/>
    </source>
</evidence>
<dbReference type="EMBL" id="CP064795">
    <property type="protein sequence ID" value="QPG06014.1"/>
    <property type="molecule type" value="Genomic_DNA"/>
</dbReference>
<dbReference type="Proteomes" id="UP000595095">
    <property type="component" value="Chromosome"/>
</dbReference>
<dbReference type="KEGG" id="smaa:IT774_01795"/>
<feature type="coiled-coil region" evidence="1">
    <location>
        <begin position="228"/>
        <end position="262"/>
    </location>
</feature>
<dbReference type="AlphaFoldDB" id="A0A7S9DY04"/>
<reference evidence="2 3" key="1">
    <citation type="submission" date="2020-11" db="EMBL/GenBank/DDBJ databases">
        <title>Complete genome sequence for Salinimonas sp. strain G2-b.</title>
        <authorList>
            <person name="Park S.-J."/>
        </authorList>
    </citation>
    <scope>NUCLEOTIDE SEQUENCE [LARGE SCALE GENOMIC DNA]</scope>
    <source>
        <strain evidence="2 3">G2-b</strain>
    </source>
</reference>
<accession>A0A7S9DY04</accession>